<dbReference type="PANTHER" id="PTHR47861:SF3">
    <property type="entry name" value="FKBP-TYPE PEPTIDYL-PROLYL CIS-TRANS ISOMERASE SLYD"/>
    <property type="match status" value="1"/>
</dbReference>
<comment type="similarity">
    <text evidence="3">Belongs to the FKBP-type PPIase family.</text>
</comment>
<evidence type="ECO:0000256" key="3">
    <source>
        <dbReference type="ARBA" id="ARBA00006577"/>
    </source>
</evidence>
<comment type="subcellular location">
    <subcellularLocation>
        <location evidence="2">Cytoplasm</location>
    </subcellularLocation>
</comment>
<dbReference type="PROSITE" id="PS50059">
    <property type="entry name" value="FKBP_PPIASE"/>
    <property type="match status" value="1"/>
</dbReference>
<name>A0A1D2A8T5_AUXPR</name>
<dbReference type="GO" id="GO:0003755">
    <property type="term" value="F:peptidyl-prolyl cis-trans isomerase activity"/>
    <property type="evidence" value="ECO:0007669"/>
    <property type="project" value="UniProtKB-KW"/>
</dbReference>
<dbReference type="AlphaFoldDB" id="A0A1D2A8T5"/>
<evidence type="ECO:0000256" key="5">
    <source>
        <dbReference type="ARBA" id="ARBA00022490"/>
    </source>
</evidence>
<keyword evidence="5" id="KW-0963">Cytoplasm</keyword>
<keyword evidence="7" id="KW-0143">Chaperone</keyword>
<keyword evidence="8 9" id="KW-0413">Isomerase</keyword>
<dbReference type="PANTHER" id="PTHR47861">
    <property type="entry name" value="FKBP-TYPE PEPTIDYL-PROLYL CIS-TRANS ISOMERASE SLYD"/>
    <property type="match status" value="1"/>
</dbReference>
<dbReference type="EMBL" id="GDKF01003289">
    <property type="protein sequence ID" value="JAT75333.1"/>
    <property type="molecule type" value="Transcribed_RNA"/>
</dbReference>
<dbReference type="SUPFAM" id="SSF54534">
    <property type="entry name" value="FKBP-like"/>
    <property type="match status" value="1"/>
</dbReference>
<evidence type="ECO:0000256" key="2">
    <source>
        <dbReference type="ARBA" id="ARBA00004496"/>
    </source>
</evidence>
<dbReference type="InterPro" id="IPR001179">
    <property type="entry name" value="PPIase_FKBP_dom"/>
</dbReference>
<keyword evidence="6 9" id="KW-0697">Rotamase</keyword>
<protein>
    <recommendedName>
        <fullName evidence="4 9">peptidylprolyl isomerase</fullName>
        <ecNumber evidence="4 9">5.2.1.8</ecNumber>
    </recommendedName>
</protein>
<gene>
    <name evidence="11" type="ORF">g.12251</name>
</gene>
<evidence type="ECO:0000256" key="9">
    <source>
        <dbReference type="PROSITE-ProRule" id="PRU00277"/>
    </source>
</evidence>
<accession>A0A1D2A8T5</accession>
<dbReference type="EC" id="5.2.1.8" evidence="4 9"/>
<evidence type="ECO:0000256" key="6">
    <source>
        <dbReference type="ARBA" id="ARBA00023110"/>
    </source>
</evidence>
<organism evidence="11">
    <name type="scientific">Auxenochlorella protothecoides</name>
    <name type="common">Green microalga</name>
    <name type="synonym">Chlorella protothecoides</name>
    <dbReference type="NCBI Taxonomy" id="3075"/>
    <lineage>
        <taxon>Eukaryota</taxon>
        <taxon>Viridiplantae</taxon>
        <taxon>Chlorophyta</taxon>
        <taxon>core chlorophytes</taxon>
        <taxon>Trebouxiophyceae</taxon>
        <taxon>Chlorellales</taxon>
        <taxon>Chlorellaceae</taxon>
        <taxon>Auxenochlorella</taxon>
    </lineage>
</organism>
<evidence type="ECO:0000256" key="4">
    <source>
        <dbReference type="ARBA" id="ARBA00013194"/>
    </source>
</evidence>
<reference evidence="11" key="1">
    <citation type="submission" date="2015-08" db="EMBL/GenBank/DDBJ databases">
        <authorList>
            <person name="Babu N.S."/>
            <person name="Beckwith C.J."/>
            <person name="Beseler K.G."/>
            <person name="Brison A."/>
            <person name="Carone J.V."/>
            <person name="Caskin T.P."/>
            <person name="Diamond M."/>
            <person name="Durham M.E."/>
            <person name="Foxe J.M."/>
            <person name="Go M."/>
            <person name="Henderson B.A."/>
            <person name="Jones I.B."/>
            <person name="McGettigan J.A."/>
            <person name="Micheletti S.J."/>
            <person name="Nasrallah M.E."/>
            <person name="Ortiz D."/>
            <person name="Piller C.R."/>
            <person name="Privatt S.R."/>
            <person name="Schneider S.L."/>
            <person name="Sharp S."/>
            <person name="Smith T.C."/>
            <person name="Stanton J.D."/>
            <person name="Ullery H.E."/>
            <person name="Wilson R.J."/>
            <person name="Serrano M.G."/>
            <person name="Buck G."/>
            <person name="Lee V."/>
            <person name="Wang Y."/>
            <person name="Carvalho R."/>
            <person name="Voegtly L."/>
            <person name="Shi R."/>
            <person name="Duckworth R."/>
            <person name="Johnson A."/>
            <person name="Loviza R."/>
            <person name="Walstead R."/>
            <person name="Shah Z."/>
            <person name="Kiflezghi M."/>
            <person name="Wade K."/>
            <person name="Ball S.L."/>
            <person name="Bradley K.W."/>
            <person name="Asai D.J."/>
            <person name="Bowman C.A."/>
            <person name="Russell D.A."/>
            <person name="Pope W.H."/>
            <person name="Jacobs-Sera D."/>
            <person name="Hendrix R.W."/>
            <person name="Hatfull G.F."/>
        </authorList>
    </citation>
    <scope>NUCLEOTIDE SEQUENCE</scope>
</reference>
<sequence>WVSQSTHIGMQLAQSAMRSAALNTGSVRPFVTGPPGQVRPPTSPYVTQPCARRWQCSKTTASQSVRHVDPRVSSVDVPAEEQAAPMVAMQGDVVTLRWTCRGEDGEVMDSSDAHDAPATFEVGISDVAANPLIEAFDSAVRGMAVGDKTSIQVEGAEWNPELLFRVPWDHPEMERLKGRYKNMGGVKEGLVVELSNGGRAVVTATTGDDVILDANAMLAGQSVAMDLHLTHIVRPT</sequence>
<dbReference type="GO" id="GO:0042026">
    <property type="term" value="P:protein refolding"/>
    <property type="evidence" value="ECO:0007669"/>
    <property type="project" value="UniProtKB-ARBA"/>
</dbReference>
<proteinExistence type="inferred from homology"/>
<evidence type="ECO:0000256" key="8">
    <source>
        <dbReference type="ARBA" id="ARBA00023235"/>
    </source>
</evidence>
<feature type="non-terminal residue" evidence="11">
    <location>
        <position position="1"/>
    </location>
</feature>
<dbReference type="GO" id="GO:0005737">
    <property type="term" value="C:cytoplasm"/>
    <property type="evidence" value="ECO:0007669"/>
    <property type="project" value="UniProtKB-SubCell"/>
</dbReference>
<evidence type="ECO:0000256" key="1">
    <source>
        <dbReference type="ARBA" id="ARBA00000971"/>
    </source>
</evidence>
<feature type="domain" description="PPIase FKBP-type" evidence="10">
    <location>
        <begin position="91"/>
        <end position="154"/>
    </location>
</feature>
<evidence type="ECO:0000313" key="11">
    <source>
        <dbReference type="EMBL" id="JAT75333.1"/>
    </source>
</evidence>
<dbReference type="Pfam" id="PF00254">
    <property type="entry name" value="FKBP_C"/>
    <property type="match status" value="1"/>
</dbReference>
<evidence type="ECO:0000259" key="10">
    <source>
        <dbReference type="PROSITE" id="PS50059"/>
    </source>
</evidence>
<dbReference type="Gene3D" id="3.10.50.40">
    <property type="match status" value="1"/>
</dbReference>
<comment type="catalytic activity">
    <reaction evidence="1 9">
        <text>[protein]-peptidylproline (omega=180) = [protein]-peptidylproline (omega=0)</text>
        <dbReference type="Rhea" id="RHEA:16237"/>
        <dbReference type="Rhea" id="RHEA-COMP:10747"/>
        <dbReference type="Rhea" id="RHEA-COMP:10748"/>
        <dbReference type="ChEBI" id="CHEBI:83833"/>
        <dbReference type="ChEBI" id="CHEBI:83834"/>
        <dbReference type="EC" id="5.2.1.8"/>
    </reaction>
</comment>
<dbReference type="InterPro" id="IPR046357">
    <property type="entry name" value="PPIase_dom_sf"/>
</dbReference>
<evidence type="ECO:0000256" key="7">
    <source>
        <dbReference type="ARBA" id="ARBA00023186"/>
    </source>
</evidence>